<dbReference type="EMBL" id="BK032822">
    <property type="protein sequence ID" value="DAF62200.1"/>
    <property type="molecule type" value="Genomic_DNA"/>
</dbReference>
<name>A0A8S5TGC4_9CAUD</name>
<reference evidence="1" key="1">
    <citation type="journal article" date="2021" name="Proc. Natl. Acad. Sci. U.S.A.">
        <title>A Catalog of Tens of Thousands of Viruses from Human Metagenomes Reveals Hidden Associations with Chronic Diseases.</title>
        <authorList>
            <person name="Tisza M.J."/>
            <person name="Buck C.B."/>
        </authorList>
    </citation>
    <scope>NUCLEOTIDE SEQUENCE</scope>
    <source>
        <strain evidence="1">Ctt8G1</strain>
    </source>
</reference>
<accession>A0A8S5TGC4</accession>
<organism evidence="1">
    <name type="scientific">Myoviridae sp. ctt8G1</name>
    <dbReference type="NCBI Taxonomy" id="2827713"/>
    <lineage>
        <taxon>Viruses</taxon>
        <taxon>Duplodnaviria</taxon>
        <taxon>Heunggongvirae</taxon>
        <taxon>Uroviricota</taxon>
        <taxon>Caudoviricetes</taxon>
    </lineage>
</organism>
<evidence type="ECO:0000313" key="1">
    <source>
        <dbReference type="EMBL" id="DAF62200.1"/>
    </source>
</evidence>
<sequence length="37" mass="4110">MGEGGEGDAGIKRNILRPEIRGNTKRNVNCIRKGNRE</sequence>
<protein>
    <submittedName>
        <fullName evidence="1">Uncharacterized protein</fullName>
    </submittedName>
</protein>
<proteinExistence type="predicted"/>